<comment type="caution">
    <text evidence="2">The sequence shown here is derived from an EMBL/GenBank/DDBJ whole genome shotgun (WGS) entry which is preliminary data.</text>
</comment>
<reference evidence="2 3" key="1">
    <citation type="submission" date="2019-03" db="EMBL/GenBank/DDBJ databases">
        <title>Genomic Encyclopedia of Archaeal and Bacterial Type Strains, Phase II (KMG-II): from individual species to whole genera.</title>
        <authorList>
            <person name="Goeker M."/>
        </authorList>
    </citation>
    <scope>NUCLEOTIDE SEQUENCE [LARGE SCALE GENOMIC DNA]</scope>
    <source>
        <strain evidence="2 3">RL-C</strain>
    </source>
</reference>
<dbReference type="RefSeq" id="WP_131838527.1">
    <property type="nucleotide sequence ID" value="NZ_SLWB01000003.1"/>
</dbReference>
<dbReference type="EMBL" id="SLWB01000003">
    <property type="protein sequence ID" value="TCN70669.1"/>
    <property type="molecule type" value="Genomic_DNA"/>
</dbReference>
<name>A0A4R2F121_9BACT</name>
<protein>
    <submittedName>
        <fullName evidence="2">Uncharacterized protein</fullName>
    </submittedName>
</protein>
<keyword evidence="3" id="KW-1185">Reference proteome</keyword>
<dbReference type="NCBIfam" id="NF040945">
    <property type="entry name" value="CCC_membrane"/>
    <property type="match status" value="1"/>
</dbReference>
<feature type="transmembrane region" description="Helical" evidence="1">
    <location>
        <begin position="72"/>
        <end position="98"/>
    </location>
</feature>
<evidence type="ECO:0000313" key="2">
    <source>
        <dbReference type="EMBL" id="TCN70669.1"/>
    </source>
</evidence>
<dbReference type="OrthoDB" id="1099888at2"/>
<feature type="transmembrane region" description="Helical" evidence="1">
    <location>
        <begin position="20"/>
        <end position="45"/>
    </location>
</feature>
<sequence length="113" mass="12458">MEEIRFQQPLPNANLVLTLAVLSLVTCCCFGLTGFVLAAIALVLANKDLRLYTENPGNYFASSYSNLSTGRVLAVISLILNSGVIVMMILKIFFAILFPFGFLNGWFDQIGCW</sequence>
<dbReference type="Proteomes" id="UP000294830">
    <property type="component" value="Unassembled WGS sequence"/>
</dbReference>
<dbReference type="AlphaFoldDB" id="A0A4R2F121"/>
<accession>A0A4R2F121</accession>
<evidence type="ECO:0000313" key="3">
    <source>
        <dbReference type="Proteomes" id="UP000294830"/>
    </source>
</evidence>
<organism evidence="2 3">
    <name type="scientific">Acetobacteroides hydrogenigenes</name>
    <dbReference type="NCBI Taxonomy" id="979970"/>
    <lineage>
        <taxon>Bacteria</taxon>
        <taxon>Pseudomonadati</taxon>
        <taxon>Bacteroidota</taxon>
        <taxon>Bacteroidia</taxon>
        <taxon>Bacteroidales</taxon>
        <taxon>Rikenellaceae</taxon>
        <taxon>Acetobacteroides</taxon>
    </lineage>
</organism>
<evidence type="ECO:0000256" key="1">
    <source>
        <dbReference type="SAM" id="Phobius"/>
    </source>
</evidence>
<keyword evidence="1" id="KW-0472">Membrane</keyword>
<gene>
    <name evidence="2" type="ORF">CLV25_103190</name>
</gene>
<keyword evidence="1" id="KW-1133">Transmembrane helix</keyword>
<dbReference type="Pfam" id="PF07666">
    <property type="entry name" value="MpPF26"/>
    <property type="match status" value="1"/>
</dbReference>
<dbReference type="InterPro" id="IPR011655">
    <property type="entry name" value="MpPF26"/>
</dbReference>
<keyword evidence="1" id="KW-0812">Transmembrane</keyword>
<proteinExistence type="predicted"/>